<protein>
    <submittedName>
        <fullName evidence="2">Uncharacterized protein</fullName>
    </submittedName>
</protein>
<evidence type="ECO:0000313" key="3">
    <source>
        <dbReference type="Proteomes" id="UP000252249"/>
    </source>
</evidence>
<dbReference type="EMBL" id="QPIG01000006">
    <property type="protein sequence ID" value="RCU56469.1"/>
    <property type="molecule type" value="Genomic_DNA"/>
</dbReference>
<organism evidence="2 3">
    <name type="scientific">Oceanihabitans sediminis</name>
    <dbReference type="NCBI Taxonomy" id="1812012"/>
    <lineage>
        <taxon>Bacteria</taxon>
        <taxon>Pseudomonadati</taxon>
        <taxon>Bacteroidota</taxon>
        <taxon>Flavobacteriia</taxon>
        <taxon>Flavobacteriales</taxon>
        <taxon>Flavobacteriaceae</taxon>
        <taxon>Oceanihabitans</taxon>
    </lineage>
</organism>
<dbReference type="Proteomes" id="UP000252249">
    <property type="component" value="Unassembled WGS sequence"/>
</dbReference>
<comment type="caution">
    <text evidence="2">The sequence shown here is derived from an EMBL/GenBank/DDBJ whole genome shotgun (WGS) entry which is preliminary data.</text>
</comment>
<evidence type="ECO:0000256" key="1">
    <source>
        <dbReference type="SAM" id="SignalP"/>
    </source>
</evidence>
<keyword evidence="1" id="KW-0732">Signal</keyword>
<name>A0A368P3Y2_9FLAO</name>
<keyword evidence="3" id="KW-1185">Reference proteome</keyword>
<feature type="chain" id="PRO_5017050590" evidence="1">
    <location>
        <begin position="20"/>
        <end position="239"/>
    </location>
</feature>
<dbReference type="AlphaFoldDB" id="A0A368P3Y2"/>
<feature type="signal peptide" evidence="1">
    <location>
        <begin position="1"/>
        <end position="19"/>
    </location>
</feature>
<dbReference type="PROSITE" id="PS51257">
    <property type="entry name" value="PROKAR_LIPOPROTEIN"/>
    <property type="match status" value="1"/>
</dbReference>
<sequence>MKAAVLTFFAFLFTVSTYACTCSYGTTLSRVKGFENVFTAKVVEVLETHKNSSRAKKLRVEILENFNQKLTSNIVWLSTSKTCPVPNPTINSTWLFYISEAEDGKLSIPACNPSISLQDKRGAEELQKVRIVKNLLETHDETSILKNVSELNSAFFQANFSRSKKYAFDDDYGLYVIQYEKGAETIKHIETLKGLGSSLDAKVVNYYKKEFNIQRYNSYKSKLKDADFKLSILVWKVQD</sequence>
<evidence type="ECO:0000313" key="2">
    <source>
        <dbReference type="EMBL" id="RCU56469.1"/>
    </source>
</evidence>
<dbReference type="RefSeq" id="WP_113966696.1">
    <property type="nucleotide sequence ID" value="NZ_QNRP01000009.1"/>
</dbReference>
<proteinExistence type="predicted"/>
<reference evidence="2 3" key="1">
    <citation type="submission" date="2018-07" db="EMBL/GenBank/DDBJ databases">
        <title>Oceanihabitans testaceum sp. nov., isolated from marine sediment.</title>
        <authorList>
            <person name="Li C.-M."/>
        </authorList>
    </citation>
    <scope>NUCLEOTIDE SEQUENCE [LARGE SCALE GENOMIC DNA]</scope>
    <source>
        <strain evidence="2 3">S9-10</strain>
    </source>
</reference>
<gene>
    <name evidence="2" type="ORF">DU428_12890</name>
</gene>
<accession>A0A368P3Y2</accession>